<keyword evidence="2" id="KW-1185">Reference proteome</keyword>
<reference evidence="2" key="1">
    <citation type="submission" date="2017-06" db="EMBL/GenBank/DDBJ databases">
        <authorList>
            <person name="Varghese N."/>
            <person name="Submissions S."/>
        </authorList>
    </citation>
    <scope>NUCLEOTIDE SEQUENCE [LARGE SCALE GENOMIC DNA]</scope>
    <source>
        <strain evidence="2">JCM 23211</strain>
    </source>
</reference>
<evidence type="ECO:0000313" key="2">
    <source>
        <dbReference type="Proteomes" id="UP000198327"/>
    </source>
</evidence>
<gene>
    <name evidence="1" type="ORF">SAMN05421642_12539</name>
</gene>
<proteinExistence type="predicted"/>
<sequence length="368" mass="39948">MVECRIATRYVTRRASERASGVIAPVLSDVSSSIVAVNSGGRSSELGTDGLLGLVRRALNEIDDQPVDVTARRVSRLASLLGESELSVYLGLELSPLGGLPATNAENIRNLMVAPEEWGLKQGAHETAHDRYIGNRQIQEGLSTGKVLAVGLNELDNLIARLNGADRNADESQHLQFARGVKERVRHTLFSNLCRMERQLAFADVNEQIFERFRSRVDSILAQRAPDVIAQFSAVHRRLKEAATADPNGRSSDEDLAQAAVTCRRILKSVADHLLPGTAGARSDSGQSLGDEAYRNRMFEYIKQEVSSGSVSDALKATVDTAYTRFVALDQLANKGLHATIGLYEAELCAIHTYVVAGELLALKLDAA</sequence>
<accession>A0A239N0K0</accession>
<name>A0A239N0K0_9NOCA</name>
<protein>
    <recommendedName>
        <fullName evidence="3">AbiTii domain-containing protein</fullName>
    </recommendedName>
</protein>
<dbReference type="EMBL" id="FZOW01000025">
    <property type="protein sequence ID" value="SNT48003.1"/>
    <property type="molecule type" value="Genomic_DNA"/>
</dbReference>
<evidence type="ECO:0008006" key="3">
    <source>
        <dbReference type="Google" id="ProtNLM"/>
    </source>
</evidence>
<evidence type="ECO:0000313" key="1">
    <source>
        <dbReference type="EMBL" id="SNT48003.1"/>
    </source>
</evidence>
<dbReference type="Proteomes" id="UP000198327">
    <property type="component" value="Unassembled WGS sequence"/>
</dbReference>
<dbReference type="AlphaFoldDB" id="A0A239N0K0"/>
<organism evidence="1 2">
    <name type="scientific">Rhodococcoides kyotonense</name>
    <dbReference type="NCBI Taxonomy" id="398843"/>
    <lineage>
        <taxon>Bacteria</taxon>
        <taxon>Bacillati</taxon>
        <taxon>Actinomycetota</taxon>
        <taxon>Actinomycetes</taxon>
        <taxon>Mycobacteriales</taxon>
        <taxon>Nocardiaceae</taxon>
        <taxon>Rhodococcoides</taxon>
    </lineage>
</organism>